<dbReference type="PANTHER" id="PTHR36571:SF1">
    <property type="entry name" value="PROTEIN YGIW"/>
    <property type="match status" value="1"/>
</dbReference>
<dbReference type="InterPro" id="IPR036700">
    <property type="entry name" value="BOBF_sf"/>
</dbReference>
<comment type="caution">
    <text evidence="1">The sequence shown here is derived from an EMBL/GenBank/DDBJ whole genome shotgun (WGS) entry which is preliminary data.</text>
</comment>
<dbReference type="NCBIfam" id="NF033674">
    <property type="entry name" value="stress_OB_fold"/>
    <property type="match status" value="1"/>
</dbReference>
<sequence length="117" mass="12634">MKKRFSILAVALATLSAGAHAQYTGPSAAAATTVKDLLATGKDDQPVQLHGRIVRHVGGDDYEFADATGTIRVEIDRKLWAAGQPVSEQSDVKLTGEFERKWSGSVKVDVDRVDVLR</sequence>
<dbReference type="InterPro" id="IPR005220">
    <property type="entry name" value="CarO-like"/>
</dbReference>
<name>A0A132DV00_BURVI</name>
<dbReference type="PANTHER" id="PTHR36571">
    <property type="entry name" value="PROTEIN YGIW"/>
    <property type="match status" value="1"/>
</dbReference>
<dbReference type="SUPFAM" id="SSF101756">
    <property type="entry name" value="Hypothetical protein YgiW"/>
    <property type="match status" value="1"/>
</dbReference>
<evidence type="ECO:0000313" key="2">
    <source>
        <dbReference type="Proteomes" id="UP000237632"/>
    </source>
</evidence>
<evidence type="ECO:0000313" key="1">
    <source>
        <dbReference type="EMBL" id="PRH44291.1"/>
    </source>
</evidence>
<dbReference type="EMBL" id="PVHK01000003">
    <property type="protein sequence ID" value="PRH44291.1"/>
    <property type="molecule type" value="Genomic_DNA"/>
</dbReference>
<dbReference type="Proteomes" id="UP000237632">
    <property type="component" value="Unassembled WGS sequence"/>
</dbReference>
<organism evidence="1 2">
    <name type="scientific">Burkholderia vietnamiensis</name>
    <dbReference type="NCBI Taxonomy" id="60552"/>
    <lineage>
        <taxon>Bacteria</taxon>
        <taxon>Pseudomonadati</taxon>
        <taxon>Pseudomonadota</taxon>
        <taxon>Betaproteobacteria</taxon>
        <taxon>Burkholderiales</taxon>
        <taxon>Burkholderiaceae</taxon>
        <taxon>Burkholderia</taxon>
        <taxon>Burkholderia cepacia complex</taxon>
    </lineage>
</organism>
<dbReference type="RefSeq" id="WP_014725486.1">
    <property type="nucleotide sequence ID" value="NZ_CADETD010000006.1"/>
</dbReference>
<dbReference type="AlphaFoldDB" id="A0A132DV00"/>
<dbReference type="Gene3D" id="2.40.50.200">
    <property type="entry name" value="Bacterial OB-fold"/>
    <property type="match status" value="1"/>
</dbReference>
<dbReference type="GeneID" id="45678584"/>
<gene>
    <name evidence="1" type="ORF">C6T65_00330</name>
</gene>
<protein>
    <submittedName>
        <fullName evidence="1">Uncharacterized protein</fullName>
    </submittedName>
</protein>
<accession>A0A132DV00</accession>
<proteinExistence type="predicted"/>
<dbReference type="Pfam" id="PF04076">
    <property type="entry name" value="BOF"/>
    <property type="match status" value="1"/>
</dbReference>
<reference evidence="1 2" key="1">
    <citation type="submission" date="2018-03" db="EMBL/GenBank/DDBJ databases">
        <authorList>
            <person name="Nguyen K."/>
            <person name="Fouts D."/>
            <person name="Sutton G."/>
        </authorList>
    </citation>
    <scope>NUCLEOTIDE SEQUENCE [LARGE SCALE GENOMIC DNA]</scope>
    <source>
        <strain evidence="1 2">AU3578</strain>
    </source>
</reference>